<accession>A0A0L0GAZ5</accession>
<evidence type="ECO:0000313" key="2">
    <source>
        <dbReference type="EMBL" id="KNC86187.1"/>
    </source>
</evidence>
<reference evidence="2 3" key="1">
    <citation type="submission" date="2011-02" db="EMBL/GenBank/DDBJ databases">
        <title>The Genome Sequence of Sphaeroforma arctica JP610.</title>
        <authorList>
            <consortium name="The Broad Institute Genome Sequencing Platform"/>
            <person name="Russ C."/>
            <person name="Cuomo C."/>
            <person name="Young S.K."/>
            <person name="Zeng Q."/>
            <person name="Gargeya S."/>
            <person name="Alvarado L."/>
            <person name="Berlin A."/>
            <person name="Chapman S.B."/>
            <person name="Chen Z."/>
            <person name="Freedman E."/>
            <person name="Gellesch M."/>
            <person name="Goldberg J."/>
            <person name="Griggs A."/>
            <person name="Gujja S."/>
            <person name="Heilman E."/>
            <person name="Heiman D."/>
            <person name="Howarth C."/>
            <person name="Mehta T."/>
            <person name="Neiman D."/>
            <person name="Pearson M."/>
            <person name="Roberts A."/>
            <person name="Saif S."/>
            <person name="Shea T."/>
            <person name="Shenoy N."/>
            <person name="Sisk P."/>
            <person name="Stolte C."/>
            <person name="Sykes S."/>
            <person name="White J."/>
            <person name="Yandava C."/>
            <person name="Burger G."/>
            <person name="Gray M.W."/>
            <person name="Holland P.W.H."/>
            <person name="King N."/>
            <person name="Lang F.B.F."/>
            <person name="Roger A.J."/>
            <person name="Ruiz-Trillo I."/>
            <person name="Haas B."/>
            <person name="Nusbaum C."/>
            <person name="Birren B."/>
        </authorList>
    </citation>
    <scope>NUCLEOTIDE SEQUENCE [LARGE SCALE GENOMIC DNA]</scope>
    <source>
        <strain evidence="2 3">JP610</strain>
    </source>
</reference>
<dbReference type="Proteomes" id="UP000054560">
    <property type="component" value="Unassembled WGS sequence"/>
</dbReference>
<dbReference type="Pfam" id="PF25536">
    <property type="entry name" value="DUF7920"/>
    <property type="match status" value="1"/>
</dbReference>
<dbReference type="AlphaFoldDB" id="A0A0L0GAZ5"/>
<gene>
    <name evidence="2" type="ORF">SARC_01664</name>
</gene>
<dbReference type="Gene3D" id="3.40.50.300">
    <property type="entry name" value="P-loop containing nucleotide triphosphate hydrolases"/>
    <property type="match status" value="1"/>
</dbReference>
<protein>
    <recommendedName>
        <fullName evidence="1">DUF7920 domain-containing protein</fullName>
    </recommendedName>
</protein>
<dbReference type="PANTHER" id="PTHR32004">
    <property type="entry name" value="TRNA LIGASE"/>
    <property type="match status" value="1"/>
</dbReference>
<keyword evidence="3" id="KW-1185">Reference proteome</keyword>
<dbReference type="InterPro" id="IPR057680">
    <property type="entry name" value="DUF7920"/>
</dbReference>
<dbReference type="InterPro" id="IPR027417">
    <property type="entry name" value="P-loop_NTPase"/>
</dbReference>
<dbReference type="SUPFAM" id="SSF52540">
    <property type="entry name" value="P-loop containing nucleoside triphosphate hydrolases"/>
    <property type="match status" value="1"/>
</dbReference>
<dbReference type="GeneID" id="25902168"/>
<organism evidence="2 3">
    <name type="scientific">Sphaeroforma arctica JP610</name>
    <dbReference type="NCBI Taxonomy" id="667725"/>
    <lineage>
        <taxon>Eukaryota</taxon>
        <taxon>Ichthyosporea</taxon>
        <taxon>Ichthyophonida</taxon>
        <taxon>Sphaeroforma</taxon>
    </lineage>
</organism>
<dbReference type="EMBL" id="KQ241664">
    <property type="protein sequence ID" value="KNC86187.1"/>
    <property type="molecule type" value="Genomic_DNA"/>
</dbReference>
<evidence type="ECO:0000313" key="3">
    <source>
        <dbReference type="Proteomes" id="UP000054560"/>
    </source>
</evidence>
<name>A0A0L0GAZ5_9EUKA</name>
<dbReference type="GO" id="GO:0006388">
    <property type="term" value="P:tRNA splicing, via endonucleolytic cleavage and ligation"/>
    <property type="evidence" value="ECO:0007669"/>
    <property type="project" value="TreeGrafter"/>
</dbReference>
<proteinExistence type="predicted"/>
<evidence type="ECO:0000259" key="1">
    <source>
        <dbReference type="Pfam" id="PF25536"/>
    </source>
</evidence>
<feature type="domain" description="DUF7920" evidence="1">
    <location>
        <begin position="129"/>
        <end position="357"/>
    </location>
</feature>
<dbReference type="PANTHER" id="PTHR32004:SF1">
    <property type="entry name" value="TRNA LIGASE"/>
    <property type="match status" value="1"/>
</dbReference>
<dbReference type="GO" id="GO:0003972">
    <property type="term" value="F:RNA ligase (ATP) activity"/>
    <property type="evidence" value="ECO:0007669"/>
    <property type="project" value="TreeGrafter"/>
</dbReference>
<dbReference type="RefSeq" id="XP_014160089.1">
    <property type="nucleotide sequence ID" value="XM_014304614.1"/>
</dbReference>
<sequence length="880" mass="98004">MNDPMESPELRLPPTASAVTWADALRKANFEFNSEIRRTNTTVSHLEGVRPLVLTDCQVSSRSVDDRMYKKFAGLPQAQPRGLCFLTNADQPIGDSTLNTSEAAGSDPGAAVMDVSGTSAQQALPAETGELVYVLRGLQKFGEEKDVSAYFLKGAAAEVTDLVFMEKANGENAKISAVTVDGVLVWMVASKNVTLIATDCNFEADIEHEIYKNLRFTYTLKIARQWYTQLRRMSAQQKEQLVLYLCTHMATLVGEVFLSDSQHIVDMSYMDRSEAEGQSVRRLQFYVIVDVRPESEGLLSVQSPVAGLELLQQWGLGVVPHVTQCAVSDKAAVEEAYNSARYRENSEGAVVYGVSSTAQNGGKTTFIYKYKNTWYVYWRAVRELMRARAPLSRLRKRLSSEMYLPHPNIDAFVQEASEFYAYCRYRVEVEKSSTWEKVFAFWYDCMNSFKSASAEHIATALRWLETEMPIGKPQLQVAMMGIPGTGKSTQARALSTLLALPWVNQDELNMKASRYHSALTDTTQRKVPQGVIADKCHHNFNVRNGMRRALKSIMSLVYIVFLHPDDLDSPNIDHTLAVARERIEKREFGHRTLFEGPILNQAFARFESEWTPLSQQERNEAVAVINVSILLNPTEACKLILTELANAQLLERDIPDDSEVASALAQAKEFEAKLNDQNCEHTTTLTWSLQISESGQNLIRTIAWPRLESSTASSTPATESPMQTATSADALPVERYCIQPSFHVTLLFMTNDVSPALEERDNHLLQRSGSKVSIACSRISYSSKAAALIVDPESMPEWLRECAEPPMHVTLAVGYNPKNGHKYPPVEARKLLTGSVGEGTTPSDTVKSIELPEPIVLEGIVTRKAKLRGTGGGANKRQKK</sequence>
<dbReference type="eggNOG" id="ENOG502QWHF">
    <property type="taxonomic scope" value="Eukaryota"/>
</dbReference>
<dbReference type="GO" id="GO:0005634">
    <property type="term" value="C:nucleus"/>
    <property type="evidence" value="ECO:0007669"/>
    <property type="project" value="TreeGrafter"/>
</dbReference>
<dbReference type="OrthoDB" id="342190at2759"/>